<dbReference type="OrthoDB" id="8184345at2759"/>
<keyword evidence="5" id="KW-0325">Glycoprotein</keyword>
<dbReference type="Pfam" id="PF03022">
    <property type="entry name" value="MRJP"/>
    <property type="match status" value="1"/>
</dbReference>
<dbReference type="GO" id="GO:0005576">
    <property type="term" value="C:extracellular region"/>
    <property type="evidence" value="ECO:0007669"/>
    <property type="project" value="UniProtKB-SubCell"/>
</dbReference>
<proteinExistence type="inferred from homology"/>
<evidence type="ECO:0000256" key="5">
    <source>
        <dbReference type="ARBA" id="ARBA00023180"/>
    </source>
</evidence>
<protein>
    <submittedName>
        <fullName evidence="6">Uncharacterized protein</fullName>
    </submittedName>
</protein>
<dbReference type="PANTHER" id="PTHR10009">
    <property type="entry name" value="PROTEIN YELLOW-RELATED"/>
    <property type="match status" value="1"/>
</dbReference>
<reference evidence="6" key="1">
    <citation type="submission" date="2022-01" db="EMBL/GenBank/DDBJ databases">
        <authorList>
            <person name="King R."/>
        </authorList>
    </citation>
    <scope>NUCLEOTIDE SEQUENCE</scope>
</reference>
<evidence type="ECO:0000256" key="1">
    <source>
        <dbReference type="ARBA" id="ARBA00004613"/>
    </source>
</evidence>
<dbReference type="Proteomes" id="UP001153709">
    <property type="component" value="Chromosome 4"/>
</dbReference>
<dbReference type="FunFam" id="2.120.10.30:FF:000045">
    <property type="entry name" value="Blast:Protein yellow"/>
    <property type="match status" value="1"/>
</dbReference>
<dbReference type="PRINTS" id="PR01366">
    <property type="entry name" value="ROYALJELLY"/>
</dbReference>
<organism evidence="6 7">
    <name type="scientific">Diabrotica balteata</name>
    <name type="common">Banded cucumber beetle</name>
    <dbReference type="NCBI Taxonomy" id="107213"/>
    <lineage>
        <taxon>Eukaryota</taxon>
        <taxon>Metazoa</taxon>
        <taxon>Ecdysozoa</taxon>
        <taxon>Arthropoda</taxon>
        <taxon>Hexapoda</taxon>
        <taxon>Insecta</taxon>
        <taxon>Pterygota</taxon>
        <taxon>Neoptera</taxon>
        <taxon>Endopterygota</taxon>
        <taxon>Coleoptera</taxon>
        <taxon>Polyphaga</taxon>
        <taxon>Cucujiformia</taxon>
        <taxon>Chrysomeloidea</taxon>
        <taxon>Chrysomelidae</taxon>
        <taxon>Galerucinae</taxon>
        <taxon>Diabroticina</taxon>
        <taxon>Diabroticites</taxon>
        <taxon>Diabrotica</taxon>
    </lineage>
</organism>
<dbReference type="EMBL" id="OU898279">
    <property type="protein sequence ID" value="CAH1277858.1"/>
    <property type="molecule type" value="Genomic_DNA"/>
</dbReference>
<keyword evidence="3" id="KW-0964">Secreted</keyword>
<name>A0A9P0DZM1_DIABA</name>
<keyword evidence="4" id="KW-0732">Signal</keyword>
<dbReference type="PANTHER" id="PTHR10009:SF7">
    <property type="entry name" value="GH10609P-RELATED"/>
    <property type="match status" value="1"/>
</dbReference>
<dbReference type="InterPro" id="IPR011042">
    <property type="entry name" value="6-blade_b-propeller_TolB-like"/>
</dbReference>
<comment type="subcellular location">
    <subcellularLocation>
        <location evidence="1">Secreted</location>
    </subcellularLocation>
</comment>
<dbReference type="InterPro" id="IPR017996">
    <property type="entry name" value="MRJP/yellow-related"/>
</dbReference>
<dbReference type="SUPFAM" id="SSF75011">
    <property type="entry name" value="3-carboxy-cis,cis-mucoante lactonizing enzyme"/>
    <property type="match status" value="1"/>
</dbReference>
<evidence type="ECO:0000256" key="3">
    <source>
        <dbReference type="ARBA" id="ARBA00022525"/>
    </source>
</evidence>
<gene>
    <name evidence="6" type="ORF">DIABBA_LOCUS6047</name>
</gene>
<dbReference type="AlphaFoldDB" id="A0A9P0DZM1"/>
<evidence type="ECO:0000256" key="4">
    <source>
        <dbReference type="ARBA" id="ARBA00022729"/>
    </source>
</evidence>
<feature type="non-terminal residue" evidence="6">
    <location>
        <position position="1"/>
    </location>
</feature>
<evidence type="ECO:0000313" key="6">
    <source>
        <dbReference type="EMBL" id="CAH1277858.1"/>
    </source>
</evidence>
<sequence length="457" mass="52428">YVSCVKQKERTEGNCVYFEMFSCARIVIISFLCKVVCSTQKRDFSTIFEWSQLEFDYSSSYERDKDILTGNFLPGKPAPIDVDVYYAREWEGNKIFVTVPRLQRGVPATLGTLSAKKFNGNPVIKPYPNWNWHKNPERCNRERIISVYRVKIDECGRLWVLDTGKILETTICPPQILIFDLQTDTLLHRYEIPSDQYESRSIFVTPVIEILNSHNYCQNTFAYFADCQAYSIVVYDLKNDRSWKVTDKTMYPYPDYGTYNVQGDSFDLMDGILGMSLSPSSDGGQRKLFYHAMSSPTENWIYTAHLRNETLSRIPQPQLFHTFSGKRRTQAVAEAIDSNGIMYFGLVGEVKVACFNTRIGDYGGQGSGIVADNPVTLQFPTGVKVVRNKRGDDELWILTSRFQKVFTETLNTNEINFRILAVKIKHLIPGTQCAQGTFQIQNGEGYNLFIREYDAPR</sequence>
<accession>A0A9P0DZM1</accession>
<keyword evidence="7" id="KW-1185">Reference proteome</keyword>
<evidence type="ECO:0000256" key="2">
    <source>
        <dbReference type="ARBA" id="ARBA00009127"/>
    </source>
</evidence>
<evidence type="ECO:0000313" key="7">
    <source>
        <dbReference type="Proteomes" id="UP001153709"/>
    </source>
</evidence>
<comment type="similarity">
    <text evidence="2">Belongs to the major royal jelly protein family.</text>
</comment>
<dbReference type="Gene3D" id="2.120.10.30">
    <property type="entry name" value="TolB, C-terminal domain"/>
    <property type="match status" value="1"/>
</dbReference>